<evidence type="ECO:0000256" key="6">
    <source>
        <dbReference type="ARBA" id="ARBA00022962"/>
    </source>
</evidence>
<dbReference type="InterPro" id="IPR000836">
    <property type="entry name" value="PRTase_dom"/>
</dbReference>
<evidence type="ECO:0000256" key="2">
    <source>
        <dbReference type="ARBA" id="ARBA00010138"/>
    </source>
</evidence>
<comment type="caution">
    <text evidence="13">The sequence shown here is derived from an EMBL/GenBank/DDBJ whole genome shotgun (WGS) entry which is preliminary data.</text>
</comment>
<feature type="binding site" evidence="7 11">
    <location>
        <position position="249"/>
    </location>
    <ligand>
        <name>[4Fe-4S] cluster</name>
        <dbReference type="ChEBI" id="CHEBI:49883"/>
    </ligand>
</feature>
<reference evidence="13" key="2">
    <citation type="journal article" date="2021" name="PeerJ">
        <title>Extensive microbial diversity within the chicken gut microbiome revealed by metagenomics and culture.</title>
        <authorList>
            <person name="Gilroy R."/>
            <person name="Ravi A."/>
            <person name="Getino M."/>
            <person name="Pursley I."/>
            <person name="Horton D.L."/>
            <person name="Alikhan N.F."/>
            <person name="Baker D."/>
            <person name="Gharbi K."/>
            <person name="Hall N."/>
            <person name="Watson M."/>
            <person name="Adriaenssens E.M."/>
            <person name="Foster-Nyarko E."/>
            <person name="Jarju S."/>
            <person name="Secka A."/>
            <person name="Antonio M."/>
            <person name="Oren A."/>
            <person name="Chaudhuri R.R."/>
            <person name="La Ragione R."/>
            <person name="Hildebrand F."/>
            <person name="Pallen M.J."/>
        </authorList>
    </citation>
    <scope>NUCLEOTIDE SEQUENCE</scope>
    <source>
        <strain evidence="13">18911</strain>
    </source>
</reference>
<dbReference type="InterPro" id="IPR035584">
    <property type="entry name" value="PurF_N"/>
</dbReference>
<comment type="similarity">
    <text evidence="2 7 8">In the C-terminal section; belongs to the purine/pyrimidine phosphoribosyltransferase family.</text>
</comment>
<comment type="catalytic activity">
    <reaction evidence="7 8">
        <text>5-phospho-beta-D-ribosylamine + L-glutamate + diphosphate = 5-phospho-alpha-D-ribose 1-diphosphate + L-glutamine + H2O</text>
        <dbReference type="Rhea" id="RHEA:14905"/>
        <dbReference type="ChEBI" id="CHEBI:15377"/>
        <dbReference type="ChEBI" id="CHEBI:29985"/>
        <dbReference type="ChEBI" id="CHEBI:33019"/>
        <dbReference type="ChEBI" id="CHEBI:58017"/>
        <dbReference type="ChEBI" id="CHEBI:58359"/>
        <dbReference type="ChEBI" id="CHEBI:58681"/>
        <dbReference type="EC" id="2.4.2.14"/>
    </reaction>
</comment>
<keyword evidence="7 11" id="KW-0408">Iron</keyword>
<evidence type="ECO:0000256" key="8">
    <source>
        <dbReference type="PIRNR" id="PIRNR000485"/>
    </source>
</evidence>
<keyword evidence="6 7" id="KW-0315">Glutamine amidotransferase</keyword>
<dbReference type="Gene3D" id="3.60.20.10">
    <property type="entry name" value="Glutamine Phosphoribosylpyrophosphate, subunit 1, domain 1"/>
    <property type="match status" value="1"/>
</dbReference>
<dbReference type="Pfam" id="PF13522">
    <property type="entry name" value="GATase_6"/>
    <property type="match status" value="1"/>
</dbReference>
<evidence type="ECO:0000256" key="4">
    <source>
        <dbReference type="ARBA" id="ARBA00022679"/>
    </source>
</evidence>
<keyword evidence="7 10" id="KW-0460">Magnesium</keyword>
<reference evidence="13" key="1">
    <citation type="submission" date="2020-10" db="EMBL/GenBank/DDBJ databases">
        <authorList>
            <person name="Gilroy R."/>
        </authorList>
    </citation>
    <scope>NUCLEOTIDE SEQUENCE</scope>
    <source>
        <strain evidence="13">18911</strain>
    </source>
</reference>
<evidence type="ECO:0000256" key="7">
    <source>
        <dbReference type="HAMAP-Rule" id="MF_01931"/>
    </source>
</evidence>
<protein>
    <recommendedName>
        <fullName evidence="7">Amidophosphoribosyltransferase</fullName>
        <shortName evidence="7">ATase</shortName>
        <ecNumber evidence="7">2.4.2.14</ecNumber>
    </recommendedName>
    <alternativeName>
        <fullName evidence="7">Glutamine phosphoribosylpyrophosphate amidotransferase</fullName>
        <shortName evidence="7">GPATase</shortName>
    </alternativeName>
</protein>
<dbReference type="PANTHER" id="PTHR11907">
    <property type="entry name" value="AMIDOPHOSPHORIBOSYLTRANSFERASE"/>
    <property type="match status" value="1"/>
</dbReference>
<feature type="binding site" evidence="7 10">
    <location>
        <position position="358"/>
    </location>
    <ligand>
        <name>Mg(2+)</name>
        <dbReference type="ChEBI" id="CHEBI:18420"/>
    </ligand>
</feature>
<dbReference type="Gene3D" id="3.40.50.2020">
    <property type="match status" value="1"/>
</dbReference>
<dbReference type="Pfam" id="PF00156">
    <property type="entry name" value="Pribosyltran"/>
    <property type="match status" value="1"/>
</dbReference>
<evidence type="ECO:0000256" key="3">
    <source>
        <dbReference type="ARBA" id="ARBA00022676"/>
    </source>
</evidence>
<keyword evidence="7 10" id="KW-0479">Metal-binding</keyword>
<comment type="cofactor">
    <cofactor evidence="7 11">
        <name>[4Fe-4S] cluster</name>
        <dbReference type="ChEBI" id="CHEBI:49883"/>
    </cofactor>
    <text evidence="7 11">Binds 1 [4Fe-4S] cluster per subunit.</text>
</comment>
<dbReference type="HAMAP" id="MF_01931">
    <property type="entry name" value="PurF"/>
    <property type="match status" value="1"/>
</dbReference>
<feature type="binding site" evidence="7 10">
    <location>
        <position position="359"/>
    </location>
    <ligand>
        <name>Mg(2+)</name>
        <dbReference type="ChEBI" id="CHEBI:18420"/>
    </ligand>
</feature>
<dbReference type="PROSITE" id="PS51278">
    <property type="entry name" value="GATASE_TYPE_2"/>
    <property type="match status" value="1"/>
</dbReference>
<gene>
    <name evidence="7" type="primary">purF</name>
    <name evidence="13" type="ORF">IAB05_02350</name>
</gene>
<dbReference type="GO" id="GO:0051539">
    <property type="term" value="F:4 iron, 4 sulfur cluster binding"/>
    <property type="evidence" value="ECO:0007669"/>
    <property type="project" value="UniProtKB-KW"/>
</dbReference>
<organism evidence="13 14">
    <name type="scientific">Candidatus Stercoripulliclostridium merdigallinarum</name>
    <dbReference type="NCBI Taxonomy" id="2840951"/>
    <lineage>
        <taxon>Bacteria</taxon>
        <taxon>Bacillati</taxon>
        <taxon>Bacillota</taxon>
        <taxon>Clostridia</taxon>
        <taxon>Eubacteriales</taxon>
        <taxon>Candidatus Stercoripulliclostridium</taxon>
    </lineage>
</organism>
<dbReference type="GO" id="GO:0004044">
    <property type="term" value="F:amidophosphoribosyltransferase activity"/>
    <property type="evidence" value="ECO:0007669"/>
    <property type="project" value="UniProtKB-UniRule"/>
</dbReference>
<evidence type="ECO:0000256" key="9">
    <source>
        <dbReference type="PIRSR" id="PIRSR000485-1"/>
    </source>
</evidence>
<evidence type="ECO:0000256" key="11">
    <source>
        <dbReference type="PIRSR" id="PIRSR000485-3"/>
    </source>
</evidence>
<dbReference type="SUPFAM" id="SSF56235">
    <property type="entry name" value="N-terminal nucleophile aminohydrolases (Ntn hydrolases)"/>
    <property type="match status" value="1"/>
</dbReference>
<evidence type="ECO:0000256" key="10">
    <source>
        <dbReference type="PIRSR" id="PIRSR000485-2"/>
    </source>
</evidence>
<evidence type="ECO:0000256" key="5">
    <source>
        <dbReference type="ARBA" id="ARBA00022755"/>
    </source>
</evidence>
<dbReference type="InterPro" id="IPR017932">
    <property type="entry name" value="GATase_2_dom"/>
</dbReference>
<comment type="cofactor">
    <cofactor evidence="7 10">
        <name>Mg(2+)</name>
        <dbReference type="ChEBI" id="CHEBI:18420"/>
    </cofactor>
    <text evidence="7 10">Binds 1 Mg(2+) ion per subunit.</text>
</comment>
<dbReference type="GO" id="GO:0009113">
    <property type="term" value="P:purine nucleobase biosynthetic process"/>
    <property type="evidence" value="ECO:0007669"/>
    <property type="project" value="UniProtKB-UniRule"/>
</dbReference>
<dbReference type="InterPro" id="IPR005854">
    <property type="entry name" value="PurF"/>
</dbReference>
<keyword evidence="7 11" id="KW-0411">Iron-sulfur</keyword>
<name>A0A9D1SHI5_9FIRM</name>
<keyword evidence="4 7" id="KW-0808">Transferase</keyword>
<keyword evidence="5 7" id="KW-0658">Purine biosynthesis</keyword>
<dbReference type="CDD" id="cd00715">
    <property type="entry name" value="GPATase_N"/>
    <property type="match status" value="1"/>
</dbReference>
<dbReference type="InterPro" id="IPR029057">
    <property type="entry name" value="PRTase-like"/>
</dbReference>
<dbReference type="SUPFAM" id="SSF53271">
    <property type="entry name" value="PRTase-like"/>
    <property type="match status" value="1"/>
</dbReference>
<evidence type="ECO:0000313" key="13">
    <source>
        <dbReference type="EMBL" id="HIU60215.1"/>
    </source>
</evidence>
<dbReference type="Proteomes" id="UP000824094">
    <property type="component" value="Unassembled WGS sequence"/>
</dbReference>
<dbReference type="EMBL" id="DVNF01000072">
    <property type="protein sequence ID" value="HIU60215.1"/>
    <property type="molecule type" value="Genomic_DNA"/>
</dbReference>
<dbReference type="EC" id="2.4.2.14" evidence="7"/>
<keyword evidence="3 7" id="KW-0328">Glycosyltransferase</keyword>
<evidence type="ECO:0000259" key="12">
    <source>
        <dbReference type="PROSITE" id="PS51278"/>
    </source>
</evidence>
<feature type="binding site" evidence="7 11">
    <location>
        <position position="450"/>
    </location>
    <ligand>
        <name>[4Fe-4S] cluster</name>
        <dbReference type="ChEBI" id="CHEBI:49883"/>
    </ligand>
</feature>
<dbReference type="AlphaFoldDB" id="A0A9D1SHI5"/>
<dbReference type="GO" id="GO:0006189">
    <property type="term" value="P:'de novo' IMP biosynthetic process"/>
    <property type="evidence" value="ECO:0007669"/>
    <property type="project" value="UniProtKB-UniRule"/>
</dbReference>
<accession>A0A9D1SHI5</accession>
<feature type="active site" description="Nucleophile" evidence="7 9">
    <location>
        <position position="8"/>
    </location>
</feature>
<dbReference type="PIRSF" id="PIRSF000485">
    <property type="entry name" value="Amd_phspho_trans"/>
    <property type="match status" value="1"/>
</dbReference>
<evidence type="ECO:0000313" key="14">
    <source>
        <dbReference type="Proteomes" id="UP000824094"/>
    </source>
</evidence>
<comment type="pathway">
    <text evidence="1 7 8">Purine metabolism; IMP biosynthesis via de novo pathway; N(1)-(5-phospho-D-ribosyl)glycinamide from 5-phospho-alpha-D-ribose 1-diphosphate: step 1/2.</text>
</comment>
<dbReference type="InterPro" id="IPR029055">
    <property type="entry name" value="Ntn_hydrolases_N"/>
</dbReference>
<feature type="domain" description="Glutamine amidotransferase type-2" evidence="12">
    <location>
        <begin position="8"/>
        <end position="232"/>
    </location>
</feature>
<proteinExistence type="inferred from homology"/>
<keyword evidence="7" id="KW-0004">4Fe-4S</keyword>
<comment type="function">
    <text evidence="7">Catalyzes the formation of phosphoribosylamine from phosphoribosylpyrophosphate (PRPP) and glutamine.</text>
</comment>
<dbReference type="CDD" id="cd06223">
    <property type="entry name" value="PRTases_typeI"/>
    <property type="match status" value="1"/>
</dbReference>
<feature type="binding site" evidence="7 11">
    <location>
        <position position="447"/>
    </location>
    <ligand>
        <name>[4Fe-4S] cluster</name>
        <dbReference type="ChEBI" id="CHEBI:49883"/>
    </ligand>
</feature>
<feature type="binding site" evidence="7 11">
    <location>
        <position position="395"/>
    </location>
    <ligand>
        <name>[4Fe-4S] cluster</name>
        <dbReference type="ChEBI" id="CHEBI:49883"/>
    </ligand>
</feature>
<dbReference type="GO" id="GO:0000287">
    <property type="term" value="F:magnesium ion binding"/>
    <property type="evidence" value="ECO:0007669"/>
    <property type="project" value="UniProtKB-UniRule"/>
</dbReference>
<dbReference type="NCBIfam" id="TIGR01134">
    <property type="entry name" value="purF"/>
    <property type="match status" value="1"/>
</dbReference>
<evidence type="ECO:0000256" key="1">
    <source>
        <dbReference type="ARBA" id="ARBA00005209"/>
    </source>
</evidence>
<sequence length="477" mass="51909">MAKIHEECAVFGIFSSEKKDLASSVYFGLHALQHRGQEGAGIVVNDDGLFRYHKDLGLVGEVFTNEVLESLGEGNIAIGHCRYSTSGSNDRNNVQPIVVKHVKGPMALCHNGNLTNSYELREDLELHGSIFHTTSDTEVISYIITKERLTAPSIEVAVERTMDQLVGAYSLVLMSPSKLIAVRDPHGFRPICYGITEEGDYVVASETCALDAVGAKPVRDLIPGEIVVFSPEGVRSITGHIGTAERSMCIFEYIYFARPDSVVDGISVHEARQRAGMYLAEEHPVEADVVIGVPDSGLDGALGYAKRSGIPYGVGLIKNKYVGRTFIAPDQKLREKAVRMKLNAVCSTVKGKRVVLIDDSIVRGTTSARIVGLLRDAGAKEVHMRVTAPKFIDACYYGTDIDDPSVLIANNHTTEEIAGMIGVDSLGFLSVENVVKIPDGGKTKGYCIGCFSGKYPTRVPVERKKGRFERKISEKGE</sequence>
<feature type="binding site" evidence="7 10">
    <location>
        <position position="296"/>
    </location>
    <ligand>
        <name>Mg(2+)</name>
        <dbReference type="ChEBI" id="CHEBI:18420"/>
    </ligand>
</feature>